<dbReference type="Proteomes" id="UP000308600">
    <property type="component" value="Unassembled WGS sequence"/>
</dbReference>
<dbReference type="EMBL" id="ML208296">
    <property type="protein sequence ID" value="TFK71531.1"/>
    <property type="molecule type" value="Genomic_DNA"/>
</dbReference>
<reference evidence="1 2" key="1">
    <citation type="journal article" date="2019" name="Nat. Ecol. Evol.">
        <title>Megaphylogeny resolves global patterns of mushroom evolution.</title>
        <authorList>
            <person name="Varga T."/>
            <person name="Krizsan K."/>
            <person name="Foldi C."/>
            <person name="Dima B."/>
            <person name="Sanchez-Garcia M."/>
            <person name="Sanchez-Ramirez S."/>
            <person name="Szollosi G.J."/>
            <person name="Szarkandi J.G."/>
            <person name="Papp V."/>
            <person name="Albert L."/>
            <person name="Andreopoulos W."/>
            <person name="Angelini C."/>
            <person name="Antonin V."/>
            <person name="Barry K.W."/>
            <person name="Bougher N.L."/>
            <person name="Buchanan P."/>
            <person name="Buyck B."/>
            <person name="Bense V."/>
            <person name="Catcheside P."/>
            <person name="Chovatia M."/>
            <person name="Cooper J."/>
            <person name="Damon W."/>
            <person name="Desjardin D."/>
            <person name="Finy P."/>
            <person name="Geml J."/>
            <person name="Haridas S."/>
            <person name="Hughes K."/>
            <person name="Justo A."/>
            <person name="Karasinski D."/>
            <person name="Kautmanova I."/>
            <person name="Kiss B."/>
            <person name="Kocsube S."/>
            <person name="Kotiranta H."/>
            <person name="LaButti K.M."/>
            <person name="Lechner B.E."/>
            <person name="Liimatainen K."/>
            <person name="Lipzen A."/>
            <person name="Lukacs Z."/>
            <person name="Mihaltcheva S."/>
            <person name="Morgado L.N."/>
            <person name="Niskanen T."/>
            <person name="Noordeloos M.E."/>
            <person name="Ohm R.A."/>
            <person name="Ortiz-Santana B."/>
            <person name="Ovrebo C."/>
            <person name="Racz N."/>
            <person name="Riley R."/>
            <person name="Savchenko A."/>
            <person name="Shiryaev A."/>
            <person name="Soop K."/>
            <person name="Spirin V."/>
            <person name="Szebenyi C."/>
            <person name="Tomsovsky M."/>
            <person name="Tulloss R.E."/>
            <person name="Uehling J."/>
            <person name="Grigoriev I.V."/>
            <person name="Vagvolgyi C."/>
            <person name="Papp T."/>
            <person name="Martin F.M."/>
            <person name="Miettinen O."/>
            <person name="Hibbett D.S."/>
            <person name="Nagy L.G."/>
        </authorList>
    </citation>
    <scope>NUCLEOTIDE SEQUENCE [LARGE SCALE GENOMIC DNA]</scope>
    <source>
        <strain evidence="1 2">NL-1719</strain>
    </source>
</reference>
<accession>A0ACD3B117</accession>
<gene>
    <name evidence="1" type="ORF">BDN72DRAFT_837411</name>
</gene>
<sequence length="132" mass="15127">MLGWFNSPEVDQQILAEIRAIVQSVEELQQTIFSINANGRIRALNDLESRAGLGALRPLQKFNPGSGLNRAIAVLPISDNVDVVMPQWNPMIDSWDHNEVLRAIEFYNEDFGIKQDYDLIARKTRVRRWFSS</sequence>
<evidence type="ECO:0000313" key="1">
    <source>
        <dbReference type="EMBL" id="TFK71531.1"/>
    </source>
</evidence>
<organism evidence="1 2">
    <name type="scientific">Pluteus cervinus</name>
    <dbReference type="NCBI Taxonomy" id="181527"/>
    <lineage>
        <taxon>Eukaryota</taxon>
        <taxon>Fungi</taxon>
        <taxon>Dikarya</taxon>
        <taxon>Basidiomycota</taxon>
        <taxon>Agaricomycotina</taxon>
        <taxon>Agaricomycetes</taxon>
        <taxon>Agaricomycetidae</taxon>
        <taxon>Agaricales</taxon>
        <taxon>Pluteineae</taxon>
        <taxon>Pluteaceae</taxon>
        <taxon>Pluteus</taxon>
    </lineage>
</organism>
<protein>
    <submittedName>
        <fullName evidence="1">Uncharacterized protein</fullName>
    </submittedName>
</protein>
<proteinExistence type="predicted"/>
<keyword evidence="2" id="KW-1185">Reference proteome</keyword>
<evidence type="ECO:0000313" key="2">
    <source>
        <dbReference type="Proteomes" id="UP000308600"/>
    </source>
</evidence>
<name>A0ACD3B117_9AGAR</name>